<keyword evidence="10" id="KW-1185">Reference proteome</keyword>
<evidence type="ECO:0000313" key="9">
    <source>
        <dbReference type="EnsemblPlants" id="Pp3c2_14560V3.1"/>
    </source>
</evidence>
<name>A0A2K1L1J2_PHYPA</name>
<dbReference type="AlphaFoldDB" id="A0A2K1L1J2"/>
<feature type="region of interest" description="Disordered" evidence="7">
    <location>
        <begin position="603"/>
        <end position="624"/>
    </location>
</feature>
<dbReference type="FunFam" id="1.25.40.10:FF:000064">
    <property type="entry name" value="Putative pre-mrna-processing factor 39"/>
    <property type="match status" value="1"/>
</dbReference>
<dbReference type="FunFam" id="1.25.40.10:FF:000159">
    <property type="entry name" value="Tetratricopeptide repeat (TPR)-like superfamily protein"/>
    <property type="match status" value="1"/>
</dbReference>
<feature type="compositionally biased region" description="Low complexity" evidence="7">
    <location>
        <begin position="663"/>
        <end position="672"/>
    </location>
</feature>
<dbReference type="RefSeq" id="XP_024366561.1">
    <property type="nucleotide sequence ID" value="XM_024510793.2"/>
</dbReference>
<feature type="region of interest" description="Disordered" evidence="7">
    <location>
        <begin position="253"/>
        <end position="297"/>
    </location>
</feature>
<evidence type="ECO:0000256" key="3">
    <source>
        <dbReference type="ARBA" id="ARBA00022737"/>
    </source>
</evidence>
<dbReference type="PANTHER" id="PTHR17204:SF5">
    <property type="entry name" value="PRE-MRNA-PROCESSING FACTOR 39"/>
    <property type="match status" value="1"/>
</dbReference>
<evidence type="ECO:0000313" key="10">
    <source>
        <dbReference type="Proteomes" id="UP000006727"/>
    </source>
</evidence>
<keyword evidence="4" id="KW-0508">mRNA splicing</keyword>
<feature type="compositionally biased region" description="Low complexity" evidence="7">
    <location>
        <begin position="680"/>
        <end position="695"/>
    </location>
</feature>
<dbReference type="GeneID" id="112277924"/>
<dbReference type="Proteomes" id="UP000006727">
    <property type="component" value="Chromosome 2"/>
</dbReference>
<dbReference type="PANTHER" id="PTHR17204">
    <property type="entry name" value="PRE-MRNA PROCESSING PROTEIN PRP39-RELATED"/>
    <property type="match status" value="1"/>
</dbReference>
<dbReference type="Gramene" id="Pp3c2_14560V3.1">
    <property type="protein sequence ID" value="Pp3c2_14560V3.1"/>
    <property type="gene ID" value="Pp3c2_14560"/>
</dbReference>
<dbReference type="Pfam" id="PF23241">
    <property type="entry name" value="HAT_PRP39_C"/>
    <property type="match status" value="1"/>
</dbReference>
<dbReference type="GO" id="GO:0005685">
    <property type="term" value="C:U1 snRNP"/>
    <property type="evidence" value="ECO:0000318"/>
    <property type="project" value="GO_Central"/>
</dbReference>
<evidence type="ECO:0000313" key="8">
    <source>
        <dbReference type="EMBL" id="PNR59897.1"/>
    </source>
</evidence>
<dbReference type="InterPro" id="IPR059164">
    <property type="entry name" value="HAT_PRP39_C"/>
</dbReference>
<evidence type="ECO:0000256" key="4">
    <source>
        <dbReference type="ARBA" id="ARBA00023187"/>
    </source>
</evidence>
<evidence type="ECO:0000256" key="5">
    <source>
        <dbReference type="ARBA" id="ARBA00023242"/>
    </source>
</evidence>
<protein>
    <recommendedName>
        <fullName evidence="11">Suppressor of forked domain-containing protein</fullName>
    </recommendedName>
</protein>
<keyword evidence="3" id="KW-0677">Repeat</keyword>
<dbReference type="FunCoup" id="A0A2K1L1J2">
    <property type="interactions" value="4473"/>
</dbReference>
<reference evidence="9" key="3">
    <citation type="submission" date="2020-12" db="UniProtKB">
        <authorList>
            <consortium name="EnsemblPlants"/>
        </authorList>
    </citation>
    <scope>IDENTIFICATION</scope>
</reference>
<dbReference type="EMBL" id="ABEU02000002">
    <property type="protein sequence ID" value="PNR59897.1"/>
    <property type="molecule type" value="Genomic_DNA"/>
</dbReference>
<proteinExistence type="inferred from homology"/>
<keyword evidence="5" id="KW-0539">Nucleus</keyword>
<feature type="compositionally biased region" description="Low complexity" evidence="7">
    <location>
        <begin position="705"/>
        <end position="715"/>
    </location>
</feature>
<keyword evidence="2" id="KW-0507">mRNA processing</keyword>
<dbReference type="STRING" id="3218.A0A2K1L1J2"/>
<dbReference type="Gene3D" id="1.25.40.10">
    <property type="entry name" value="Tetratricopeptide repeat domain"/>
    <property type="match status" value="2"/>
</dbReference>
<dbReference type="GO" id="GO:0071004">
    <property type="term" value="C:U2-type prespliceosome"/>
    <property type="evidence" value="ECO:0000318"/>
    <property type="project" value="GO_Central"/>
</dbReference>
<comment type="subcellular location">
    <subcellularLocation>
        <location evidence="1">Nucleus</location>
    </subcellularLocation>
</comment>
<evidence type="ECO:0000256" key="7">
    <source>
        <dbReference type="SAM" id="MobiDB-lite"/>
    </source>
</evidence>
<sequence>MGDQVEMGDAVSAAPVDELMHGAAAAGGGSNDAFAAVEGNGNGNGHVSEAMEGQVQEQAAEEQPPVVDLEALTPEEERLWNVVKEDAADFNSWTSLIQEAEKLEVLSKVEKTYDAFLAEFPLCYGYWKKYADHELKLGSSEKVVDVYERAVKAVTYSVDMWMNYCTYAMEKFEDPEAIRGLFERGISFVGTDYLSHLLWDKYLEFEHMRSEWSRVAQIYTRILQVPLQQLDRYHASFRHFAYSHPLTELMTDEESEASKAAAAPKDSPPGDQEITTVPETDGVTEPAKPAEVTLEPSGTEDLEKYVAVREEFYKTSKEWDAKIRDFEIAIRRPYFHVRPLDDAQLGNWHKYLDFIEKEGGIEKTIKLYERCLIACANYSEYWVRYVHRMDEEGKIESALDALHRASSTFVKRRPEIHLFAARYQEQLADIKGARASYEVLSNSLAPGLLEAIVKHANFEKRQGNGDTACSLFESALELGKIKEDSRARAVLYIQYARFLDQVLKSPEKARKVYSTALDSLPSSKTLLEAVTNFEASHHPGISEVEYVNSLVDKAIAPSKIEGSSVLSAADREELSIIRLEFVDSFGSVEDVKKSEARHVEYFPPPKSTVESKKRPSLDNSVPDRAKVHKPYVGATATAPVTGPPAYSGQTQWNTFAPQAGYAQQSQGWQQPPIQQPTPPVQSQQWNQGYAAHQQGGYAGYGGYTSYGPPQQQAPVPQQPPYGGYGQGYPQEVNGWSSGGW</sequence>
<accession>A0A2K1L1J2</accession>
<dbReference type="PaxDb" id="3218-PP1S30_190V6.2"/>
<dbReference type="GO" id="GO:0000243">
    <property type="term" value="C:commitment complex"/>
    <property type="evidence" value="ECO:0000318"/>
    <property type="project" value="GO_Central"/>
</dbReference>
<dbReference type="EnsemblPlants" id="Pp3c2_14560V3.1">
    <property type="protein sequence ID" value="Pp3c2_14560V3.1"/>
    <property type="gene ID" value="Pp3c2_14560"/>
</dbReference>
<reference evidence="8 10" key="2">
    <citation type="journal article" date="2018" name="Plant J.">
        <title>The Physcomitrella patens chromosome-scale assembly reveals moss genome structure and evolution.</title>
        <authorList>
            <person name="Lang D."/>
            <person name="Ullrich K.K."/>
            <person name="Murat F."/>
            <person name="Fuchs J."/>
            <person name="Jenkins J."/>
            <person name="Haas F.B."/>
            <person name="Piednoel M."/>
            <person name="Gundlach H."/>
            <person name="Van Bel M."/>
            <person name="Meyberg R."/>
            <person name="Vives C."/>
            <person name="Morata J."/>
            <person name="Symeonidi A."/>
            <person name="Hiss M."/>
            <person name="Muchero W."/>
            <person name="Kamisugi Y."/>
            <person name="Saleh O."/>
            <person name="Blanc G."/>
            <person name="Decker E.L."/>
            <person name="van Gessel N."/>
            <person name="Grimwood J."/>
            <person name="Hayes R.D."/>
            <person name="Graham S.W."/>
            <person name="Gunter L.E."/>
            <person name="McDaniel S.F."/>
            <person name="Hoernstein S.N.W."/>
            <person name="Larsson A."/>
            <person name="Li F.W."/>
            <person name="Perroud P.F."/>
            <person name="Phillips J."/>
            <person name="Ranjan P."/>
            <person name="Rokshar D.S."/>
            <person name="Rothfels C.J."/>
            <person name="Schneider L."/>
            <person name="Shu S."/>
            <person name="Stevenson D.W."/>
            <person name="Thummler F."/>
            <person name="Tillich M."/>
            <person name="Villarreal Aguilar J.C."/>
            <person name="Widiez T."/>
            <person name="Wong G.K."/>
            <person name="Wymore A."/>
            <person name="Zhang Y."/>
            <person name="Zimmer A.D."/>
            <person name="Quatrano R.S."/>
            <person name="Mayer K.F.X."/>
            <person name="Goodstein D."/>
            <person name="Casacuberta J.M."/>
            <person name="Vandepoele K."/>
            <person name="Reski R."/>
            <person name="Cuming A.C."/>
            <person name="Tuskan G.A."/>
            <person name="Maumus F."/>
            <person name="Salse J."/>
            <person name="Schmutz J."/>
            <person name="Rensing S.A."/>
        </authorList>
    </citation>
    <scope>NUCLEOTIDE SEQUENCE [LARGE SCALE GENOMIC DNA]</scope>
    <source>
        <strain evidence="9 10">cv. Gransden 2004</strain>
    </source>
</reference>
<dbReference type="SMART" id="SM00386">
    <property type="entry name" value="HAT"/>
    <property type="match status" value="7"/>
</dbReference>
<evidence type="ECO:0000256" key="2">
    <source>
        <dbReference type="ARBA" id="ARBA00022664"/>
    </source>
</evidence>
<evidence type="ECO:0000256" key="6">
    <source>
        <dbReference type="ARBA" id="ARBA00038019"/>
    </source>
</evidence>
<comment type="similarity">
    <text evidence="6">Belongs to the PRP39 family.</text>
</comment>
<feature type="region of interest" description="Disordered" evidence="7">
    <location>
        <begin position="662"/>
        <end position="740"/>
    </location>
</feature>
<dbReference type="GO" id="GO:0000395">
    <property type="term" value="P:mRNA 5'-splice site recognition"/>
    <property type="evidence" value="ECO:0000318"/>
    <property type="project" value="GO_Central"/>
</dbReference>
<gene>
    <name evidence="9" type="primary">LOC112277924</name>
    <name evidence="8" type="ORF">PHYPA_002689</name>
</gene>
<reference evidence="8 10" key="1">
    <citation type="journal article" date="2008" name="Science">
        <title>The Physcomitrella genome reveals evolutionary insights into the conquest of land by plants.</title>
        <authorList>
            <person name="Rensing S."/>
            <person name="Lang D."/>
            <person name="Zimmer A."/>
            <person name="Terry A."/>
            <person name="Salamov A."/>
            <person name="Shapiro H."/>
            <person name="Nishiyama T."/>
            <person name="Perroud P.-F."/>
            <person name="Lindquist E."/>
            <person name="Kamisugi Y."/>
            <person name="Tanahashi T."/>
            <person name="Sakakibara K."/>
            <person name="Fujita T."/>
            <person name="Oishi K."/>
            <person name="Shin-I T."/>
            <person name="Kuroki Y."/>
            <person name="Toyoda A."/>
            <person name="Suzuki Y."/>
            <person name="Hashimoto A."/>
            <person name="Yamaguchi K."/>
            <person name="Sugano A."/>
            <person name="Kohara Y."/>
            <person name="Fujiyama A."/>
            <person name="Anterola A."/>
            <person name="Aoki S."/>
            <person name="Ashton N."/>
            <person name="Barbazuk W.B."/>
            <person name="Barker E."/>
            <person name="Bennetzen J."/>
            <person name="Bezanilla M."/>
            <person name="Blankenship R."/>
            <person name="Cho S.H."/>
            <person name="Dutcher S."/>
            <person name="Estelle M."/>
            <person name="Fawcett J.A."/>
            <person name="Gundlach H."/>
            <person name="Hanada K."/>
            <person name="Heyl A."/>
            <person name="Hicks K.A."/>
            <person name="Hugh J."/>
            <person name="Lohr M."/>
            <person name="Mayer K."/>
            <person name="Melkozernov A."/>
            <person name="Murata T."/>
            <person name="Nelson D."/>
            <person name="Pils B."/>
            <person name="Prigge M."/>
            <person name="Reiss B."/>
            <person name="Renner T."/>
            <person name="Rombauts S."/>
            <person name="Rushton P."/>
            <person name="Sanderfoot A."/>
            <person name="Schween G."/>
            <person name="Shiu S.-H."/>
            <person name="Stueber K."/>
            <person name="Theodoulou F.L."/>
            <person name="Tu H."/>
            <person name="Van de Peer Y."/>
            <person name="Verrier P.J."/>
            <person name="Waters E."/>
            <person name="Wood A."/>
            <person name="Yang L."/>
            <person name="Cove D."/>
            <person name="Cuming A."/>
            <person name="Hasebe M."/>
            <person name="Lucas S."/>
            <person name="Mishler D.B."/>
            <person name="Reski R."/>
            <person name="Grigoriev I."/>
            <person name="Quatrano R.S."/>
            <person name="Boore J.L."/>
        </authorList>
    </citation>
    <scope>NUCLEOTIDE SEQUENCE [LARGE SCALE GENOMIC DNA]</scope>
    <source>
        <strain evidence="9 10">cv. Gransden 2004</strain>
    </source>
</reference>
<dbReference type="OMA" id="IISWANL"/>
<feature type="compositionally biased region" description="Basic and acidic residues" evidence="7">
    <location>
        <begin position="609"/>
        <end position="624"/>
    </location>
</feature>
<evidence type="ECO:0000256" key="1">
    <source>
        <dbReference type="ARBA" id="ARBA00004123"/>
    </source>
</evidence>
<dbReference type="InterPro" id="IPR003107">
    <property type="entry name" value="HAT"/>
</dbReference>
<dbReference type="InterPro" id="IPR011990">
    <property type="entry name" value="TPR-like_helical_dom_sf"/>
</dbReference>
<dbReference type="SUPFAM" id="SSF48452">
    <property type="entry name" value="TPR-like"/>
    <property type="match status" value="2"/>
</dbReference>
<dbReference type="Pfam" id="PF23240">
    <property type="entry name" value="HAT_PRP39_N"/>
    <property type="match status" value="1"/>
</dbReference>
<evidence type="ECO:0008006" key="11">
    <source>
        <dbReference type="Google" id="ProtNLM"/>
    </source>
</evidence>
<organism evidence="8">
    <name type="scientific">Physcomitrium patens</name>
    <name type="common">Spreading-leaved earth moss</name>
    <name type="synonym">Physcomitrella patens</name>
    <dbReference type="NCBI Taxonomy" id="3218"/>
    <lineage>
        <taxon>Eukaryota</taxon>
        <taxon>Viridiplantae</taxon>
        <taxon>Streptophyta</taxon>
        <taxon>Embryophyta</taxon>
        <taxon>Bryophyta</taxon>
        <taxon>Bryophytina</taxon>
        <taxon>Bryopsida</taxon>
        <taxon>Funariidae</taxon>
        <taxon>Funariales</taxon>
        <taxon>Funariaceae</taxon>
        <taxon>Physcomitrium</taxon>
    </lineage>
</organism>